<proteinExistence type="predicted"/>
<protein>
    <submittedName>
        <fullName evidence="1">Uncharacterized protein</fullName>
    </submittedName>
</protein>
<accession>A0A8S5MGX6</accession>
<reference evidence="1" key="1">
    <citation type="journal article" date="2021" name="Proc. Natl. Acad. Sci. U.S.A.">
        <title>A Catalog of Tens of Thousands of Viruses from Human Metagenomes Reveals Hidden Associations with Chronic Diseases.</title>
        <authorList>
            <person name="Tisza M.J."/>
            <person name="Buck C.B."/>
        </authorList>
    </citation>
    <scope>NUCLEOTIDE SEQUENCE</scope>
    <source>
        <strain evidence="1">Ct1h53</strain>
    </source>
</reference>
<dbReference type="EMBL" id="BK014902">
    <property type="protein sequence ID" value="DAD81498.1"/>
    <property type="molecule type" value="Genomic_DNA"/>
</dbReference>
<evidence type="ECO:0000313" key="1">
    <source>
        <dbReference type="EMBL" id="DAD81498.1"/>
    </source>
</evidence>
<sequence length="45" mass="5038">MPDRSRRPNAGNLVVRIMKRTKRRAKAGGKAKIVLIPRTVLGINQ</sequence>
<name>A0A8S5MGX6_9CAUD</name>
<organism evidence="1">
    <name type="scientific">Podoviridae sp. ct1h53</name>
    <dbReference type="NCBI Taxonomy" id="2826536"/>
    <lineage>
        <taxon>Viruses</taxon>
        <taxon>Duplodnaviria</taxon>
        <taxon>Heunggongvirae</taxon>
        <taxon>Uroviricota</taxon>
        <taxon>Caudoviricetes</taxon>
    </lineage>
</organism>